<dbReference type="GO" id="GO:0007219">
    <property type="term" value="P:Notch signaling pathway"/>
    <property type="evidence" value="ECO:0007669"/>
    <property type="project" value="UniProtKB-KW"/>
</dbReference>
<protein>
    <submittedName>
        <fullName evidence="11">Uncharacterized protein LOC115462279</fullName>
    </submittedName>
</protein>
<dbReference type="InterPro" id="IPR036638">
    <property type="entry name" value="HLH_DNA-bd_sf"/>
</dbReference>
<keyword evidence="5" id="KW-0238">DNA-binding</keyword>
<dbReference type="SUPFAM" id="SSF47459">
    <property type="entry name" value="HLH, helix-loop-helix DNA-binding domain"/>
    <property type="match status" value="1"/>
</dbReference>
<evidence type="ECO:0000256" key="1">
    <source>
        <dbReference type="ARBA" id="ARBA00004123"/>
    </source>
</evidence>
<evidence type="ECO:0000256" key="7">
    <source>
        <dbReference type="ARBA" id="ARBA00023242"/>
    </source>
</evidence>
<feature type="compositionally biased region" description="Polar residues" evidence="8">
    <location>
        <begin position="72"/>
        <end position="86"/>
    </location>
</feature>
<proteinExistence type="predicted"/>
<dbReference type="Gene3D" id="4.10.280.10">
    <property type="entry name" value="Helix-loop-helix DNA-binding domain"/>
    <property type="match status" value="1"/>
</dbReference>
<dbReference type="GeneID" id="115462279"/>
<name>A0A6P7XDA2_9AMPH</name>
<dbReference type="GO" id="GO:0005634">
    <property type="term" value="C:nucleus"/>
    <property type="evidence" value="ECO:0007669"/>
    <property type="project" value="UniProtKB-SubCell"/>
</dbReference>
<dbReference type="KEGG" id="muo:115462279"/>
<dbReference type="FunCoup" id="A0A6P7XDA2">
    <property type="interactions" value="634"/>
</dbReference>
<dbReference type="PANTHER" id="PTHR20937:SF6">
    <property type="entry name" value="MESODERM POSTERIOR PROTEIN 1"/>
    <property type="match status" value="1"/>
</dbReference>
<keyword evidence="7" id="KW-0539">Nucleus</keyword>
<accession>A0A6P7XDA2</accession>
<dbReference type="GO" id="GO:0003007">
    <property type="term" value="P:heart morphogenesis"/>
    <property type="evidence" value="ECO:0007669"/>
    <property type="project" value="TreeGrafter"/>
</dbReference>
<evidence type="ECO:0000256" key="2">
    <source>
        <dbReference type="ARBA" id="ARBA00022473"/>
    </source>
</evidence>
<dbReference type="GO" id="GO:0046983">
    <property type="term" value="F:protein dimerization activity"/>
    <property type="evidence" value="ECO:0007669"/>
    <property type="project" value="InterPro"/>
</dbReference>
<dbReference type="RefSeq" id="XP_030048154.1">
    <property type="nucleotide sequence ID" value="XM_030192294.1"/>
</dbReference>
<dbReference type="InterPro" id="IPR040259">
    <property type="entry name" value="Mesogenin/MesP"/>
</dbReference>
<evidence type="ECO:0000256" key="5">
    <source>
        <dbReference type="ARBA" id="ARBA00023125"/>
    </source>
</evidence>
<evidence type="ECO:0000256" key="4">
    <source>
        <dbReference type="ARBA" id="ARBA00023015"/>
    </source>
</evidence>
<feature type="region of interest" description="Disordered" evidence="8">
    <location>
        <begin position="72"/>
        <end position="106"/>
    </location>
</feature>
<keyword evidence="10" id="KW-1185">Reference proteome</keyword>
<dbReference type="InParanoid" id="A0A6P7XDA2"/>
<keyword evidence="6" id="KW-0804">Transcription</keyword>
<keyword evidence="3" id="KW-0914">Notch signaling pathway</keyword>
<dbReference type="SMART" id="SM00353">
    <property type="entry name" value="HLH"/>
    <property type="match status" value="1"/>
</dbReference>
<dbReference type="GO" id="GO:0000981">
    <property type="term" value="F:DNA-binding transcription factor activity, RNA polymerase II-specific"/>
    <property type="evidence" value="ECO:0007669"/>
    <property type="project" value="TreeGrafter"/>
</dbReference>
<dbReference type="FunFam" id="4.10.280.10:FF:000047">
    <property type="entry name" value="mesoderm posterior protein 1"/>
    <property type="match status" value="1"/>
</dbReference>
<evidence type="ECO:0000259" key="9">
    <source>
        <dbReference type="PROSITE" id="PS50888"/>
    </source>
</evidence>
<dbReference type="GO" id="GO:0032525">
    <property type="term" value="P:somite rostral/caudal axis specification"/>
    <property type="evidence" value="ECO:0007669"/>
    <property type="project" value="TreeGrafter"/>
</dbReference>
<evidence type="ECO:0000313" key="10">
    <source>
        <dbReference type="Proteomes" id="UP000515156"/>
    </source>
</evidence>
<dbReference type="Pfam" id="PF00010">
    <property type="entry name" value="HLH"/>
    <property type="match status" value="1"/>
</dbReference>
<dbReference type="GO" id="GO:0001707">
    <property type="term" value="P:mesoderm formation"/>
    <property type="evidence" value="ECO:0007669"/>
    <property type="project" value="TreeGrafter"/>
</dbReference>
<dbReference type="OrthoDB" id="9946827at2759"/>
<evidence type="ECO:0000256" key="6">
    <source>
        <dbReference type="ARBA" id="ARBA00023163"/>
    </source>
</evidence>
<dbReference type="GO" id="GO:0000978">
    <property type="term" value="F:RNA polymerase II cis-regulatory region sequence-specific DNA binding"/>
    <property type="evidence" value="ECO:0007669"/>
    <property type="project" value="TreeGrafter"/>
</dbReference>
<comment type="subcellular location">
    <subcellularLocation>
        <location evidence="1">Nucleus</location>
    </subcellularLocation>
</comment>
<dbReference type="InterPro" id="IPR011598">
    <property type="entry name" value="bHLH_dom"/>
</dbReference>
<sequence>MNRSPAYLLPQDCLLSADSTLMQPWRCSDSDGYSSLSPASSTDSYSLSPPYPFYPSSPGTYYNLFGAQAQNVGPKQRAKQSFIQQSRRGRSRMACSQRQSASEREKLRMRDLSKALHNLRNYLPPSLVPAGQNLTKIETLRLTIRYISHLSDLLGLSKETLTQRKEAQVRKCDTCPEGLGCCQEKLHRLCPKAALRLEKSFQDSELCQSSPCCPYMFTKIRDFPLGPGEQALGAESESESRSLHCSEVRLPPVQQGTEVILPASCSLQKHTADQRTSQLTPEESPLSSPVSIDLGFFQVQQ</sequence>
<evidence type="ECO:0000256" key="3">
    <source>
        <dbReference type="ARBA" id="ARBA00022976"/>
    </source>
</evidence>
<evidence type="ECO:0000313" key="11">
    <source>
        <dbReference type="RefSeq" id="XP_030048154.1"/>
    </source>
</evidence>
<evidence type="ECO:0000256" key="8">
    <source>
        <dbReference type="SAM" id="MobiDB-lite"/>
    </source>
</evidence>
<keyword evidence="2" id="KW-0217">Developmental protein</keyword>
<dbReference type="PROSITE" id="PS50888">
    <property type="entry name" value="BHLH"/>
    <property type="match status" value="1"/>
</dbReference>
<dbReference type="Proteomes" id="UP000515156">
    <property type="component" value="Chromosome 1"/>
</dbReference>
<reference evidence="11" key="1">
    <citation type="submission" date="2025-08" db="UniProtKB">
        <authorList>
            <consortium name="RefSeq"/>
        </authorList>
    </citation>
    <scope>IDENTIFICATION</scope>
</reference>
<gene>
    <name evidence="11" type="primary">LOC115462279</name>
</gene>
<organism evidence="10 11">
    <name type="scientific">Microcaecilia unicolor</name>
    <dbReference type="NCBI Taxonomy" id="1415580"/>
    <lineage>
        <taxon>Eukaryota</taxon>
        <taxon>Metazoa</taxon>
        <taxon>Chordata</taxon>
        <taxon>Craniata</taxon>
        <taxon>Vertebrata</taxon>
        <taxon>Euteleostomi</taxon>
        <taxon>Amphibia</taxon>
        <taxon>Gymnophiona</taxon>
        <taxon>Siphonopidae</taxon>
        <taxon>Microcaecilia</taxon>
    </lineage>
</organism>
<dbReference type="AlphaFoldDB" id="A0A6P7XDA2"/>
<keyword evidence="4" id="KW-0805">Transcription regulation</keyword>
<feature type="domain" description="BHLH" evidence="9">
    <location>
        <begin position="96"/>
        <end position="150"/>
    </location>
</feature>
<dbReference type="PANTHER" id="PTHR20937">
    <property type="entry name" value="IP14615P"/>
    <property type="match status" value="1"/>
</dbReference>